<feature type="domain" description="Carboxylesterase type B" evidence="5">
    <location>
        <begin position="2"/>
        <end position="218"/>
    </location>
</feature>
<dbReference type="PANTHER" id="PTHR11559">
    <property type="entry name" value="CARBOXYLESTERASE"/>
    <property type="match status" value="1"/>
</dbReference>
<dbReference type="InterPro" id="IPR002018">
    <property type="entry name" value="CarbesteraseB"/>
</dbReference>
<dbReference type="Pfam" id="PF00135">
    <property type="entry name" value="COesterase"/>
    <property type="match status" value="1"/>
</dbReference>
<accession>A0A1I8BKM1</accession>
<protein>
    <recommendedName>
        <fullName evidence="4">Carboxylic ester hydrolase</fullName>
        <ecNumber evidence="4">3.1.1.-</ecNumber>
    </recommendedName>
</protein>
<dbReference type="InterPro" id="IPR019826">
    <property type="entry name" value="Carboxylesterase_B_AS"/>
</dbReference>
<evidence type="ECO:0000256" key="1">
    <source>
        <dbReference type="ARBA" id="ARBA00005964"/>
    </source>
</evidence>
<dbReference type="PROSITE" id="PS00122">
    <property type="entry name" value="CARBOXYLESTERASE_B_1"/>
    <property type="match status" value="1"/>
</dbReference>
<keyword evidence="3 4" id="KW-0378">Hydrolase</keyword>
<evidence type="ECO:0000259" key="5">
    <source>
        <dbReference type="Pfam" id="PF00135"/>
    </source>
</evidence>
<dbReference type="GO" id="GO:0052689">
    <property type="term" value="F:carboxylic ester hydrolase activity"/>
    <property type="evidence" value="ECO:0007669"/>
    <property type="project" value="UniProtKB-KW"/>
</dbReference>
<keyword evidence="2" id="KW-0719">Serine esterase</keyword>
<evidence type="ECO:0000256" key="3">
    <source>
        <dbReference type="ARBA" id="ARBA00022801"/>
    </source>
</evidence>
<evidence type="ECO:0000256" key="4">
    <source>
        <dbReference type="RuleBase" id="RU361235"/>
    </source>
</evidence>
<reference evidence="7" key="1">
    <citation type="submission" date="2016-11" db="UniProtKB">
        <authorList>
            <consortium name="WormBaseParasite"/>
        </authorList>
    </citation>
    <scope>IDENTIFICATION</scope>
</reference>
<dbReference type="WBParaSite" id="MhA1_Contig2898.frz3.gene2">
    <property type="protein sequence ID" value="MhA1_Contig2898.frz3.gene2"/>
    <property type="gene ID" value="MhA1_Contig2898.frz3.gene2"/>
</dbReference>
<evidence type="ECO:0000313" key="6">
    <source>
        <dbReference type="Proteomes" id="UP000095281"/>
    </source>
</evidence>
<sequence length="219" mass="24068">MHPGAFSAGSGYIDGEYLASKGVVFVSINYRLGALGFMAHKALREDNPKNISGNYGLLDQIFALNWVKRNILMFGGDPNKVTIGGQSAGAVSAYILALSPLASNLFKGVIVESGGAMHPRDPQNMYIWHYTVDEAEKRSADFLSTKNINNQITASQLRAIPLDKIVENKMILDNQNQRATWLGGPVLFHPVLDKYVIARTYEETLQKGLQNDVDIIIGK</sequence>
<dbReference type="Gene3D" id="3.40.50.1820">
    <property type="entry name" value="alpha/beta hydrolase"/>
    <property type="match status" value="1"/>
</dbReference>
<dbReference type="AlphaFoldDB" id="A0A1I8BKM1"/>
<evidence type="ECO:0000256" key="2">
    <source>
        <dbReference type="ARBA" id="ARBA00022487"/>
    </source>
</evidence>
<dbReference type="InterPro" id="IPR029058">
    <property type="entry name" value="AB_hydrolase_fold"/>
</dbReference>
<name>A0A1I8BKM1_MELHA</name>
<dbReference type="SUPFAM" id="SSF53474">
    <property type="entry name" value="alpha/beta-Hydrolases"/>
    <property type="match status" value="1"/>
</dbReference>
<keyword evidence="6" id="KW-1185">Reference proteome</keyword>
<comment type="similarity">
    <text evidence="1 4">Belongs to the type-B carboxylesterase/lipase family.</text>
</comment>
<organism evidence="6 7">
    <name type="scientific">Meloidogyne hapla</name>
    <name type="common">Root-knot nematode worm</name>
    <dbReference type="NCBI Taxonomy" id="6305"/>
    <lineage>
        <taxon>Eukaryota</taxon>
        <taxon>Metazoa</taxon>
        <taxon>Ecdysozoa</taxon>
        <taxon>Nematoda</taxon>
        <taxon>Chromadorea</taxon>
        <taxon>Rhabditida</taxon>
        <taxon>Tylenchina</taxon>
        <taxon>Tylenchomorpha</taxon>
        <taxon>Tylenchoidea</taxon>
        <taxon>Meloidogynidae</taxon>
        <taxon>Meloidogyninae</taxon>
        <taxon>Meloidogyne</taxon>
    </lineage>
</organism>
<dbReference type="Proteomes" id="UP000095281">
    <property type="component" value="Unplaced"/>
</dbReference>
<dbReference type="EC" id="3.1.1.-" evidence="4"/>
<dbReference type="InterPro" id="IPR050309">
    <property type="entry name" value="Type-B_Carboxylest/Lipase"/>
</dbReference>
<evidence type="ECO:0000313" key="7">
    <source>
        <dbReference type="WBParaSite" id="MhA1_Contig2898.frz3.gene2"/>
    </source>
</evidence>
<proteinExistence type="inferred from homology"/>